<keyword evidence="3" id="KW-0418">Kinase</keyword>
<evidence type="ECO:0000256" key="1">
    <source>
        <dbReference type="ARBA" id="ARBA00038240"/>
    </source>
</evidence>
<accession>A0A2W1K447</accession>
<keyword evidence="3" id="KW-0808">Transferase</keyword>
<comment type="caution">
    <text evidence="3">The sequence shown here is derived from an EMBL/GenBank/DDBJ whole genome shotgun (WGS) entry which is preliminary data.</text>
</comment>
<keyword evidence="4" id="KW-1185">Reference proteome</keyword>
<protein>
    <submittedName>
        <fullName evidence="3">Homoserine kinase</fullName>
        <ecNumber evidence="3">2.7.1.39</ecNumber>
    </submittedName>
</protein>
<dbReference type="InterPro" id="IPR050249">
    <property type="entry name" value="Pseudomonas-type_ThrB"/>
</dbReference>
<dbReference type="Gene3D" id="3.90.1200.10">
    <property type="match status" value="1"/>
</dbReference>
<dbReference type="PANTHER" id="PTHR21064">
    <property type="entry name" value="AMINOGLYCOSIDE PHOSPHOTRANSFERASE DOMAIN-CONTAINING PROTEIN-RELATED"/>
    <property type="match status" value="1"/>
</dbReference>
<dbReference type="Gene3D" id="3.30.200.20">
    <property type="entry name" value="Phosphorylase Kinase, domain 1"/>
    <property type="match status" value="1"/>
</dbReference>
<proteinExistence type="inferred from homology"/>
<dbReference type="Proteomes" id="UP000248857">
    <property type="component" value="Unassembled WGS sequence"/>
</dbReference>
<comment type="similarity">
    <text evidence="1">Belongs to the pseudomonas-type ThrB family.</text>
</comment>
<dbReference type="SUPFAM" id="SSF56112">
    <property type="entry name" value="Protein kinase-like (PK-like)"/>
    <property type="match status" value="1"/>
</dbReference>
<dbReference type="RefSeq" id="WP_199464276.1">
    <property type="nucleotide sequence ID" value="NZ_CAWNWM010000002.1"/>
</dbReference>
<dbReference type="GO" id="GO:0004413">
    <property type="term" value="F:homoserine kinase activity"/>
    <property type="evidence" value="ECO:0007669"/>
    <property type="project" value="UniProtKB-EC"/>
</dbReference>
<name>A0A2W1K447_9CYAN</name>
<organism evidence="3 4">
    <name type="scientific">Acaryochloris thomasi RCC1774</name>
    <dbReference type="NCBI Taxonomy" id="1764569"/>
    <lineage>
        <taxon>Bacteria</taxon>
        <taxon>Bacillati</taxon>
        <taxon>Cyanobacteriota</taxon>
        <taxon>Cyanophyceae</taxon>
        <taxon>Acaryochloridales</taxon>
        <taxon>Acaryochloridaceae</taxon>
        <taxon>Acaryochloris</taxon>
        <taxon>Acaryochloris thomasi</taxon>
    </lineage>
</organism>
<dbReference type="EMBL" id="PQWO01000002">
    <property type="protein sequence ID" value="PZD74637.1"/>
    <property type="molecule type" value="Genomic_DNA"/>
</dbReference>
<dbReference type="Pfam" id="PF01636">
    <property type="entry name" value="APH"/>
    <property type="match status" value="1"/>
</dbReference>
<dbReference type="AlphaFoldDB" id="A0A2W1K447"/>
<sequence length="329" mass="37660">MAEHIFPVTYSTLACNAILHRVMPAYSVEEATSCQLWHRGLSDVYLIETPTAHYVLRISHTHWRSKAEIDFELELLVFLRSHHIPVASPLVTKAGDLCIEIQAPEGLRYAALFGYAPGQIAQGDLDQDQGYTLGETVAKIHQVATDFQPRSQRQPLTLDYLLDDSLEIISPFLCDRNSDLTYLVDIIEEIKTQLQDMPQEQPYWSICWGDPHSGNAHFTEDNHVTLFDFDQCGYGWRAFEIAKFLQTSLRTGMHRKARDAFLEGYQTVQTVTPEELNGLQAFTQTAHIWMWAISLTHAKIHNFSQLSSSYFSHRLAQLKLLSSQDWQLF</sequence>
<gene>
    <name evidence="3" type="primary">thrB_1</name>
    <name evidence="3" type="ORF">C1752_00750</name>
</gene>
<dbReference type="InterPro" id="IPR011009">
    <property type="entry name" value="Kinase-like_dom_sf"/>
</dbReference>
<reference evidence="3 4" key="1">
    <citation type="journal article" date="2018" name="Sci. Rep.">
        <title>A novel species of the marine cyanobacterium Acaryochloris with a unique pigment content and lifestyle.</title>
        <authorList>
            <person name="Partensky F."/>
            <person name="Six C."/>
            <person name="Ratin M."/>
            <person name="Garczarek L."/>
            <person name="Vaulot D."/>
            <person name="Probert I."/>
            <person name="Calteau A."/>
            <person name="Gourvil P."/>
            <person name="Marie D."/>
            <person name="Grebert T."/>
            <person name="Bouchier C."/>
            <person name="Le Panse S."/>
            <person name="Gachenot M."/>
            <person name="Rodriguez F."/>
            <person name="Garrido J.L."/>
        </authorList>
    </citation>
    <scope>NUCLEOTIDE SEQUENCE [LARGE SCALE GENOMIC DNA]</scope>
    <source>
        <strain evidence="3 4">RCC1774</strain>
    </source>
</reference>
<feature type="domain" description="Aminoglycoside phosphotransferase" evidence="2">
    <location>
        <begin position="41"/>
        <end position="271"/>
    </location>
</feature>
<dbReference type="EC" id="2.7.1.39" evidence="3"/>
<dbReference type="GO" id="GO:0009088">
    <property type="term" value="P:threonine biosynthetic process"/>
    <property type="evidence" value="ECO:0007669"/>
    <property type="project" value="TreeGrafter"/>
</dbReference>
<evidence type="ECO:0000259" key="2">
    <source>
        <dbReference type="Pfam" id="PF01636"/>
    </source>
</evidence>
<evidence type="ECO:0000313" key="3">
    <source>
        <dbReference type="EMBL" id="PZD74637.1"/>
    </source>
</evidence>
<evidence type="ECO:0000313" key="4">
    <source>
        <dbReference type="Proteomes" id="UP000248857"/>
    </source>
</evidence>
<dbReference type="PANTHER" id="PTHR21064:SF6">
    <property type="entry name" value="AMINOGLYCOSIDE PHOSPHOTRANSFERASE DOMAIN-CONTAINING PROTEIN"/>
    <property type="match status" value="1"/>
</dbReference>
<dbReference type="InterPro" id="IPR002575">
    <property type="entry name" value="Aminoglycoside_PTrfase"/>
</dbReference>